<keyword evidence="1" id="KW-1015">Disulfide bond</keyword>
<dbReference type="InterPro" id="IPR001173">
    <property type="entry name" value="Glyco_trans_2-like"/>
</dbReference>
<dbReference type="VEuPathDB" id="VectorBase:BGLAX_035612"/>
<dbReference type="GO" id="GO:0004653">
    <property type="term" value="F:polypeptide N-acetylgalactosaminyltransferase activity"/>
    <property type="evidence" value="ECO:0007669"/>
    <property type="project" value="TreeGrafter"/>
</dbReference>
<keyword evidence="2" id="KW-1133">Transmembrane helix</keyword>
<protein>
    <recommendedName>
        <fullName evidence="3">Glycosyltransferase 2-like domain-containing protein</fullName>
    </recommendedName>
</protein>
<feature type="transmembrane region" description="Helical" evidence="2">
    <location>
        <begin position="33"/>
        <end position="54"/>
    </location>
</feature>
<dbReference type="InterPro" id="IPR029044">
    <property type="entry name" value="Nucleotide-diphossugar_trans"/>
</dbReference>
<evidence type="ECO:0000256" key="1">
    <source>
        <dbReference type="ARBA" id="ARBA00023157"/>
    </source>
</evidence>
<dbReference type="RefSeq" id="XP_013067482.2">
    <property type="nucleotide sequence ID" value="XM_013212028.2"/>
</dbReference>
<dbReference type="KEGG" id="bgt:106055667"/>
<dbReference type="GO" id="GO:0005794">
    <property type="term" value="C:Golgi apparatus"/>
    <property type="evidence" value="ECO:0007669"/>
    <property type="project" value="TreeGrafter"/>
</dbReference>
<dbReference type="Proteomes" id="UP000076420">
    <property type="component" value="Unassembled WGS sequence"/>
</dbReference>
<dbReference type="Pfam" id="PF00535">
    <property type="entry name" value="Glycos_transf_2"/>
    <property type="match status" value="1"/>
</dbReference>
<sequence length="614" mass="69212">MKGSPSGPVYTFVHSLMFKEIPKVHCRRRKRKAWLTTLCLGFVSLAYCLLYLVFTRCSDSIQFVALSTAEIQSIQLMVLKIQNTLQKDNSTTFDSARSVNREEYIERVAAQCRLEKQRVTLSSTPNITIIYSLLKGSSSRLALYYLNKTFASLSLDIITDIIIIADESLQEKEKGLIEDVVDCDVCRVFFLSGTIHEQRNFASNFARGEYLVFLDGRVHVHEEWLHHLMAALNDSNNRVVSPALQLTSLDGSLHTVGLTVNELQWDLSVARARADEKRIQSALLNRVTYVSQTAITPEVFLLSKELFNAMGQFDTRQNLSGSEDVMFSLKLLSCGGEVVVSMCSSAYLRGSTEDSVPTANQITSYEVLREDYFSRLYNEAVASIFLDSFTLKYYSCVNHLLNLTTYHPQLSTASPFSRKRGLVLNPARMKTQLEQHVLSKLKLLKCRTKNFKTILSSLQPAMVAPTKFATFYGYIRTLDGVWALGLHAGSEKAISASQTSLSTTLEDKIVLTRNASLWVGPFSFTNGAFIFQHKWCLTSLSSDLFSLTRCVVGTTGQLFIYNDNIIRPASQHERSLCAVLNGNYSNPIFLNSCKEQNFTNKFKLDLQFRKDCIQ</sequence>
<accession>A0A2C9LFA8</accession>
<dbReference type="VEuPathDB" id="VectorBase:BGLB030368"/>
<feature type="domain" description="Glycosyltransferase 2-like" evidence="3">
    <location>
        <begin position="158"/>
        <end position="249"/>
    </location>
</feature>
<dbReference type="EnsemblMetazoa" id="BGLB030368-RB">
    <property type="protein sequence ID" value="BGLB030368-PB"/>
    <property type="gene ID" value="BGLB030368"/>
</dbReference>
<dbReference type="PANTHER" id="PTHR11675">
    <property type="entry name" value="N-ACETYLGALACTOSAMINYLTRANSFERASE"/>
    <property type="match status" value="1"/>
</dbReference>
<name>A0A2C9LFA8_BIOGL</name>
<keyword evidence="2" id="KW-0812">Transmembrane</keyword>
<dbReference type="GO" id="GO:0006493">
    <property type="term" value="P:protein O-linked glycosylation"/>
    <property type="evidence" value="ECO:0007669"/>
    <property type="project" value="TreeGrafter"/>
</dbReference>
<evidence type="ECO:0000313" key="4">
    <source>
        <dbReference type="EnsemblMetazoa" id="BGLB030368-PB"/>
    </source>
</evidence>
<evidence type="ECO:0000259" key="3">
    <source>
        <dbReference type="Pfam" id="PF00535"/>
    </source>
</evidence>
<dbReference type="SUPFAM" id="SSF53448">
    <property type="entry name" value="Nucleotide-diphospho-sugar transferases"/>
    <property type="match status" value="1"/>
</dbReference>
<gene>
    <name evidence="4" type="primary">106055667</name>
</gene>
<proteinExistence type="predicted"/>
<evidence type="ECO:0000256" key="2">
    <source>
        <dbReference type="SAM" id="Phobius"/>
    </source>
</evidence>
<dbReference type="OrthoDB" id="6082660at2759"/>
<dbReference type="EnsemblMetazoa" id="BGLB030368-RC">
    <property type="protein sequence ID" value="BGLB030368-PC"/>
    <property type="gene ID" value="BGLB030368"/>
</dbReference>
<dbReference type="AlphaFoldDB" id="A0A2C9LFA8"/>
<organism evidence="4 5">
    <name type="scientific">Biomphalaria glabrata</name>
    <name type="common">Bloodfluke planorb</name>
    <name type="synonym">Freshwater snail</name>
    <dbReference type="NCBI Taxonomy" id="6526"/>
    <lineage>
        <taxon>Eukaryota</taxon>
        <taxon>Metazoa</taxon>
        <taxon>Spiralia</taxon>
        <taxon>Lophotrochozoa</taxon>
        <taxon>Mollusca</taxon>
        <taxon>Gastropoda</taxon>
        <taxon>Heterobranchia</taxon>
        <taxon>Euthyneura</taxon>
        <taxon>Panpulmonata</taxon>
        <taxon>Hygrophila</taxon>
        <taxon>Lymnaeoidea</taxon>
        <taxon>Planorbidae</taxon>
        <taxon>Biomphalaria</taxon>
    </lineage>
</organism>
<dbReference type="Gene3D" id="3.90.550.10">
    <property type="entry name" value="Spore Coat Polysaccharide Biosynthesis Protein SpsA, Chain A"/>
    <property type="match status" value="1"/>
</dbReference>
<reference evidence="4" key="3">
    <citation type="submission" date="2020-05" db="UniProtKB">
        <authorList>
            <consortium name="EnsemblMetazoa"/>
        </authorList>
    </citation>
    <scope>IDENTIFICATION</scope>
    <source>
        <strain evidence="4">BB02</strain>
    </source>
</reference>
<dbReference type="EnsemblMetazoa" id="BGLB030368-RA">
    <property type="protein sequence ID" value="BGLB030368-PA"/>
    <property type="gene ID" value="BGLB030368"/>
</dbReference>
<reference evidence="4" key="1">
    <citation type="journal article" date="2004" name="J. Parasitol.">
        <title>The mitochondrial genome of Biomphalaria glabrata (Gastropoda: Basommatophora), intermediate host of Schistosoma mansoni.</title>
        <authorList>
            <person name="DeJong R.J."/>
            <person name="Emery A.M."/>
            <person name="Adema C.M."/>
        </authorList>
    </citation>
    <scope>NUCLEOTIDE SEQUENCE</scope>
    <source>
        <strain evidence="4">BB02</strain>
    </source>
</reference>
<evidence type="ECO:0000313" key="5">
    <source>
        <dbReference type="Proteomes" id="UP000076420"/>
    </source>
</evidence>
<reference evidence="4" key="2">
    <citation type="submission" date="2013-03" db="EMBL/GenBank/DDBJ databases">
        <title>Sequence assembly of the Biomphalaria glabrata genome version 4.3.</title>
        <authorList>
            <person name="Warren W."/>
            <person name="Wilson R.K."/>
            <person name="Hillier L.W."/>
            <person name="Minx P."/>
        </authorList>
    </citation>
    <scope>NUCLEOTIDE SEQUENCE</scope>
    <source>
        <strain evidence="4">BB02</strain>
    </source>
</reference>
<keyword evidence="2" id="KW-0472">Membrane</keyword>
<dbReference type="PANTHER" id="PTHR11675:SF126">
    <property type="entry name" value="RICIN B LECTIN DOMAIN-CONTAINING PROTEIN"/>
    <property type="match status" value="1"/>
</dbReference>